<evidence type="ECO:0000256" key="1">
    <source>
        <dbReference type="SAM" id="Phobius"/>
    </source>
</evidence>
<evidence type="ECO:0000313" key="3">
    <source>
        <dbReference type="Proteomes" id="UP001596091"/>
    </source>
</evidence>
<feature type="transmembrane region" description="Helical" evidence="1">
    <location>
        <begin position="75"/>
        <end position="92"/>
    </location>
</feature>
<evidence type="ECO:0000313" key="2">
    <source>
        <dbReference type="EMBL" id="MFC5865419.1"/>
    </source>
</evidence>
<dbReference type="EMBL" id="JBHSPH010000020">
    <property type="protein sequence ID" value="MFC5865419.1"/>
    <property type="molecule type" value="Genomic_DNA"/>
</dbReference>
<organism evidence="2 3">
    <name type="scientific">Acidicapsa dinghuensis</name>
    <dbReference type="NCBI Taxonomy" id="2218256"/>
    <lineage>
        <taxon>Bacteria</taxon>
        <taxon>Pseudomonadati</taxon>
        <taxon>Acidobacteriota</taxon>
        <taxon>Terriglobia</taxon>
        <taxon>Terriglobales</taxon>
        <taxon>Acidobacteriaceae</taxon>
        <taxon>Acidicapsa</taxon>
    </lineage>
</organism>
<dbReference type="Proteomes" id="UP001596091">
    <property type="component" value="Unassembled WGS sequence"/>
</dbReference>
<gene>
    <name evidence="2" type="ORF">ACFPT7_24150</name>
</gene>
<feature type="transmembrane region" description="Helical" evidence="1">
    <location>
        <begin position="43"/>
        <end position="63"/>
    </location>
</feature>
<protein>
    <submittedName>
        <fullName evidence="2">Uncharacterized protein</fullName>
    </submittedName>
</protein>
<reference evidence="3" key="1">
    <citation type="journal article" date="2019" name="Int. J. Syst. Evol. Microbiol.">
        <title>The Global Catalogue of Microorganisms (GCM) 10K type strain sequencing project: providing services to taxonomists for standard genome sequencing and annotation.</title>
        <authorList>
            <consortium name="The Broad Institute Genomics Platform"/>
            <consortium name="The Broad Institute Genome Sequencing Center for Infectious Disease"/>
            <person name="Wu L."/>
            <person name="Ma J."/>
        </authorList>
    </citation>
    <scope>NUCLEOTIDE SEQUENCE [LARGE SCALE GENOMIC DNA]</scope>
    <source>
        <strain evidence="3">JCM 4087</strain>
    </source>
</reference>
<keyword evidence="3" id="KW-1185">Reference proteome</keyword>
<name>A0ABW1EN34_9BACT</name>
<feature type="transmembrane region" description="Helical" evidence="1">
    <location>
        <begin position="112"/>
        <end position="129"/>
    </location>
</feature>
<accession>A0ABW1EN34</accession>
<keyword evidence="1" id="KW-1133">Transmembrane helix</keyword>
<sequence>MNSFWHKRIPFRYAVLFLIVVFCFADLGYFFPLSAHQDLPFQVIGECVALLILSLILLLGYSLQKSSTWNAQRGVVRVIGVALVFAVSLLTADWRQSFSGDHFDSAQLFTRLLRALLTGIFTSIFIEIFRPTPLKSSKEEGVVV</sequence>
<dbReference type="RefSeq" id="WP_263341931.1">
    <property type="nucleotide sequence ID" value="NZ_JAGSYH010000008.1"/>
</dbReference>
<feature type="transmembrane region" description="Helical" evidence="1">
    <location>
        <begin position="12"/>
        <end position="31"/>
    </location>
</feature>
<proteinExistence type="predicted"/>
<comment type="caution">
    <text evidence="2">The sequence shown here is derived from an EMBL/GenBank/DDBJ whole genome shotgun (WGS) entry which is preliminary data.</text>
</comment>
<keyword evidence="1" id="KW-0472">Membrane</keyword>
<keyword evidence="1" id="KW-0812">Transmembrane</keyword>